<organism evidence="2 3">
    <name type="scientific">Plasmodium ovale</name>
    <name type="common">malaria parasite P. ovale</name>
    <dbReference type="NCBI Taxonomy" id="36330"/>
    <lineage>
        <taxon>Eukaryota</taxon>
        <taxon>Sar</taxon>
        <taxon>Alveolata</taxon>
        <taxon>Apicomplexa</taxon>
        <taxon>Aconoidasida</taxon>
        <taxon>Haemosporida</taxon>
        <taxon>Plasmodiidae</taxon>
        <taxon>Plasmodium</taxon>
        <taxon>Plasmodium (Plasmodium)</taxon>
    </lineage>
</organism>
<dbReference type="InterPro" id="IPR008780">
    <property type="entry name" value="Plasmodium_Vir"/>
</dbReference>
<name>A0A1C3KHW4_PLAOA</name>
<evidence type="ECO:0000313" key="2">
    <source>
        <dbReference type="EMBL" id="SBT73378.1"/>
    </source>
</evidence>
<proteinExistence type="predicted"/>
<accession>A0A1C3KHW4</accession>
<gene>
    <name evidence="2" type="primary">PowCR01_000108900</name>
    <name evidence="2" type="ORF">POWCR01_000108900</name>
</gene>
<dbReference type="EMBL" id="FLRJ01000349">
    <property type="protein sequence ID" value="SBT73378.1"/>
    <property type="molecule type" value="Genomic_DNA"/>
</dbReference>
<dbReference type="OrthoDB" id="383226at2759"/>
<dbReference type="VEuPathDB" id="PlasmoDB:POWCR01_000108900"/>
<dbReference type="Proteomes" id="UP000243200">
    <property type="component" value="Unassembled WGS sequence"/>
</dbReference>
<dbReference type="Pfam" id="PF05795">
    <property type="entry name" value="Plasmodium_Vir"/>
    <property type="match status" value="2"/>
</dbReference>
<reference evidence="2 3" key="1">
    <citation type="submission" date="2016-06" db="EMBL/GenBank/DDBJ databases">
        <authorList>
            <consortium name="Pathogen Informatics"/>
        </authorList>
    </citation>
    <scope>NUCLEOTIDE SEQUENCE [LARGE SCALE GENOMIC DNA]</scope>
</reference>
<feature type="transmembrane region" description="Helical" evidence="1">
    <location>
        <begin position="257"/>
        <end position="278"/>
    </location>
</feature>
<dbReference type="VEuPathDB" id="PlasmoDB:PocGH01_00013800"/>
<keyword evidence="1" id="KW-0812">Transmembrane</keyword>
<keyword evidence="1" id="KW-1133">Transmembrane helix</keyword>
<evidence type="ECO:0000313" key="3">
    <source>
        <dbReference type="Proteomes" id="UP000243200"/>
    </source>
</evidence>
<sequence length="332" mass="39434">MESGDDSLDNLPSSKFYRELKKGSIPPNNNDQAYWDFIIKSFPENSSIYKISDILLKGFYYVSYMNNNDDFYQDRWNYLYFWVWDIVHENFVESSLFPNIMYIINSVKKKFDNDKIYDFDLSDTELDEFTLLKVLFDYFQNYESIKTEIASNKSECSLMYKLHIENSSSNYNILTKRCQKEQTSYCKFFRYIETTYKPQNYVKLKCDRLKISKSHDLRKHMEDLRQGTLHGHDSEGTINAHLVHTGETQKFSFSSNILSIAFPILGISLIFFIFYKFTPFGSLLHSSRLKKKTTQHNLDKEQTEELLNNTYSEENVNSTTIQHRLPYHILNM</sequence>
<protein>
    <submittedName>
        <fullName evidence="2">Plasmodium vivax Vir protein, putative</fullName>
    </submittedName>
</protein>
<keyword evidence="1" id="KW-0472">Membrane</keyword>
<evidence type="ECO:0000256" key="1">
    <source>
        <dbReference type="SAM" id="Phobius"/>
    </source>
</evidence>
<dbReference type="AlphaFoldDB" id="A0A1C3KHW4"/>